<dbReference type="NCBIfam" id="TIGR00229">
    <property type="entry name" value="sensory_box"/>
    <property type="match status" value="1"/>
</dbReference>
<dbReference type="SMART" id="SM00086">
    <property type="entry name" value="PAC"/>
    <property type="match status" value="1"/>
</dbReference>
<dbReference type="Proteomes" id="UP000625804">
    <property type="component" value="Unassembled WGS sequence"/>
</dbReference>
<evidence type="ECO:0000259" key="5">
    <source>
        <dbReference type="PROSITE" id="PS50887"/>
    </source>
</evidence>
<feature type="transmembrane region" description="Helical" evidence="1">
    <location>
        <begin position="12"/>
        <end position="39"/>
    </location>
</feature>
<dbReference type="Gene3D" id="3.20.20.450">
    <property type="entry name" value="EAL domain"/>
    <property type="match status" value="1"/>
</dbReference>
<feature type="domain" description="EAL" evidence="4">
    <location>
        <begin position="377"/>
        <end position="631"/>
    </location>
</feature>
<dbReference type="InterPro" id="IPR001610">
    <property type="entry name" value="PAC"/>
</dbReference>
<feature type="transmembrane region" description="Helical" evidence="1">
    <location>
        <begin position="45"/>
        <end position="63"/>
    </location>
</feature>
<dbReference type="Gene3D" id="3.30.70.270">
    <property type="match status" value="1"/>
</dbReference>
<dbReference type="InterPro" id="IPR052155">
    <property type="entry name" value="Biofilm_reg_signaling"/>
</dbReference>
<keyword evidence="1" id="KW-0472">Membrane</keyword>
<gene>
    <name evidence="6" type="ORF">HR057_02540</name>
</gene>
<keyword evidence="1" id="KW-0812">Transmembrane</keyword>
<dbReference type="PROSITE" id="PS50113">
    <property type="entry name" value="PAC"/>
    <property type="match status" value="1"/>
</dbReference>
<protein>
    <submittedName>
        <fullName evidence="6">EAL domain-containing protein</fullName>
    </submittedName>
</protein>
<dbReference type="SMART" id="SM00267">
    <property type="entry name" value="GGDEF"/>
    <property type="match status" value="1"/>
</dbReference>
<dbReference type="NCBIfam" id="TIGR00254">
    <property type="entry name" value="GGDEF"/>
    <property type="match status" value="1"/>
</dbReference>
<dbReference type="AlphaFoldDB" id="A0A8J8GB29"/>
<comment type="caution">
    <text evidence="6">The sequence shown here is derived from an EMBL/GenBank/DDBJ whole genome shotgun (WGS) entry which is preliminary data.</text>
</comment>
<dbReference type="InterPro" id="IPR043128">
    <property type="entry name" value="Rev_trsase/Diguanyl_cyclase"/>
</dbReference>
<dbReference type="PROSITE" id="PS50887">
    <property type="entry name" value="GGDEF"/>
    <property type="match status" value="1"/>
</dbReference>
<dbReference type="InterPro" id="IPR035965">
    <property type="entry name" value="PAS-like_dom_sf"/>
</dbReference>
<evidence type="ECO:0000259" key="2">
    <source>
        <dbReference type="PROSITE" id="PS50112"/>
    </source>
</evidence>
<dbReference type="SUPFAM" id="SSF55073">
    <property type="entry name" value="Nucleotide cyclase"/>
    <property type="match status" value="1"/>
</dbReference>
<accession>A0A8J8GB29</accession>
<dbReference type="Gene3D" id="3.30.450.20">
    <property type="entry name" value="PAS domain"/>
    <property type="match status" value="1"/>
</dbReference>
<feature type="domain" description="GGDEF" evidence="5">
    <location>
        <begin position="237"/>
        <end position="369"/>
    </location>
</feature>
<feature type="domain" description="PAS" evidence="2">
    <location>
        <begin position="79"/>
        <end position="125"/>
    </location>
</feature>
<feature type="domain" description="PAC" evidence="3">
    <location>
        <begin position="150"/>
        <end position="204"/>
    </location>
</feature>
<dbReference type="InterPro" id="IPR000014">
    <property type="entry name" value="PAS"/>
</dbReference>
<reference evidence="6" key="1">
    <citation type="submission" date="2020-06" db="EMBL/GenBank/DDBJ databases">
        <title>A novel thermopfilic bacterium from Erzurum, Turkey.</title>
        <authorList>
            <person name="Adiguzel A."/>
            <person name="Ay H."/>
            <person name="Baltaci M.O."/>
        </authorList>
    </citation>
    <scope>NUCLEOTIDE SEQUENCE</scope>
    <source>
        <strain evidence="6">P2</strain>
    </source>
</reference>
<dbReference type="Pfam" id="PF00990">
    <property type="entry name" value="GGDEF"/>
    <property type="match status" value="1"/>
</dbReference>
<proteinExistence type="predicted"/>
<dbReference type="RefSeq" id="WP_173729836.1">
    <property type="nucleotide sequence ID" value="NZ_JABTTE010000002.1"/>
</dbReference>
<dbReference type="InterPro" id="IPR035919">
    <property type="entry name" value="EAL_sf"/>
</dbReference>
<dbReference type="InterPro" id="IPR000700">
    <property type="entry name" value="PAS-assoc_C"/>
</dbReference>
<keyword evidence="7" id="KW-1185">Reference proteome</keyword>
<dbReference type="CDD" id="cd00130">
    <property type="entry name" value="PAS"/>
    <property type="match status" value="1"/>
</dbReference>
<dbReference type="SUPFAM" id="SSF141868">
    <property type="entry name" value="EAL domain-like"/>
    <property type="match status" value="1"/>
</dbReference>
<evidence type="ECO:0000313" key="7">
    <source>
        <dbReference type="Proteomes" id="UP000625804"/>
    </source>
</evidence>
<name>A0A8J8GB29_9BACI</name>
<dbReference type="PANTHER" id="PTHR44757">
    <property type="entry name" value="DIGUANYLATE CYCLASE DGCP"/>
    <property type="match status" value="1"/>
</dbReference>
<dbReference type="Pfam" id="PF13426">
    <property type="entry name" value="PAS_9"/>
    <property type="match status" value="1"/>
</dbReference>
<evidence type="ECO:0000313" key="6">
    <source>
        <dbReference type="EMBL" id="NSL50640.1"/>
    </source>
</evidence>
<sequence length="638" mass="73930">MAKTGSKFSKMNGILFAIFFTIIYFIIGTIGIIFVDFFYFSNREWIFLLITLPIMFYIAYRFIYRSMEQIEILTDQQLKLTIYKSVFDQMNEGLVITNAKEEIIKVNPSFTVMTGYREDEVIGKTPAILSSGLHSREFYDNMKKELRENGRWQGEIINQRKNGQFYPEQLSISEIRNLKGEITHYIGVFTDMTHQRKAEGKIEFLTHYDTHTKLPKYNLFMKHLHNYIIENEANSNHQFSLFIVDTAKLKALNAAYGYKVGDELLQTLAIRLQNRYKGLLMGRLNSKEFAILNPHLYEKEAILKEAEDLIREIELPFYREGEEFFLSATIGIGIFPEHGATADELYKNATLAKTAAKEVGSKYQLFGNELLSNVRRKILLEKHLNRAIEMNELELYYQPQIDIQKNHFIGLEVLLRWNHTKLGMISPDEFIPIAEETNLIIEIGEWVLEQVCLQIKKWEKTGVLIPKIAVNLSPKQFQHPEFLTKTQQIIQRTNICPSFLEFEITENMSFFEGDSVIDTMNGLKELGIKISVDDFGKGYSNLSYLQQLPIDSIKIDRSFISHIPDNKQNTALTKAIIAMAHELELTVVAEGVEKEEQIEFLHKHHCNIAQGYYYSKPLSTEDIITFLKKANGNCQIVY</sequence>
<dbReference type="CDD" id="cd01948">
    <property type="entry name" value="EAL"/>
    <property type="match status" value="1"/>
</dbReference>
<evidence type="ECO:0000256" key="1">
    <source>
        <dbReference type="SAM" id="Phobius"/>
    </source>
</evidence>
<dbReference type="EMBL" id="JABTTE010000002">
    <property type="protein sequence ID" value="NSL50640.1"/>
    <property type="molecule type" value="Genomic_DNA"/>
</dbReference>
<dbReference type="PROSITE" id="PS50883">
    <property type="entry name" value="EAL"/>
    <property type="match status" value="1"/>
</dbReference>
<dbReference type="InterPro" id="IPR029787">
    <property type="entry name" value="Nucleotide_cyclase"/>
</dbReference>
<dbReference type="SMART" id="SM00091">
    <property type="entry name" value="PAS"/>
    <property type="match status" value="1"/>
</dbReference>
<organism evidence="6 7">
    <name type="scientific">Calidifontibacillus erzurumensis</name>
    <dbReference type="NCBI Taxonomy" id="2741433"/>
    <lineage>
        <taxon>Bacteria</taxon>
        <taxon>Bacillati</taxon>
        <taxon>Bacillota</taxon>
        <taxon>Bacilli</taxon>
        <taxon>Bacillales</taxon>
        <taxon>Bacillaceae</taxon>
        <taxon>Calidifontibacillus/Schinkia group</taxon>
        <taxon>Calidifontibacillus</taxon>
    </lineage>
</organism>
<dbReference type="InterPro" id="IPR000160">
    <property type="entry name" value="GGDEF_dom"/>
</dbReference>
<dbReference type="Pfam" id="PF00563">
    <property type="entry name" value="EAL"/>
    <property type="match status" value="1"/>
</dbReference>
<dbReference type="InterPro" id="IPR001633">
    <property type="entry name" value="EAL_dom"/>
</dbReference>
<dbReference type="SMART" id="SM00052">
    <property type="entry name" value="EAL"/>
    <property type="match status" value="1"/>
</dbReference>
<keyword evidence="1" id="KW-1133">Transmembrane helix</keyword>
<dbReference type="SUPFAM" id="SSF55785">
    <property type="entry name" value="PYP-like sensor domain (PAS domain)"/>
    <property type="match status" value="1"/>
</dbReference>
<evidence type="ECO:0000259" key="4">
    <source>
        <dbReference type="PROSITE" id="PS50883"/>
    </source>
</evidence>
<dbReference type="FunFam" id="3.20.20.450:FF:000001">
    <property type="entry name" value="Cyclic di-GMP phosphodiesterase yahA"/>
    <property type="match status" value="1"/>
</dbReference>
<dbReference type="PANTHER" id="PTHR44757:SF2">
    <property type="entry name" value="BIOFILM ARCHITECTURE MAINTENANCE PROTEIN MBAA"/>
    <property type="match status" value="1"/>
</dbReference>
<dbReference type="PROSITE" id="PS50112">
    <property type="entry name" value="PAS"/>
    <property type="match status" value="1"/>
</dbReference>
<dbReference type="CDD" id="cd01949">
    <property type="entry name" value="GGDEF"/>
    <property type="match status" value="1"/>
</dbReference>
<evidence type="ECO:0000259" key="3">
    <source>
        <dbReference type="PROSITE" id="PS50113"/>
    </source>
</evidence>